<proteinExistence type="predicted"/>
<keyword evidence="1" id="KW-0472">Membrane</keyword>
<reference evidence="2 3" key="1">
    <citation type="submission" date="2016-08" db="EMBL/GenBank/DDBJ databases">
        <authorList>
            <person name="Seilhamer J.J."/>
        </authorList>
    </citation>
    <scope>NUCLEOTIDE SEQUENCE [LARGE SCALE GENOMIC DNA]</scope>
    <source>
        <strain evidence="2 3">P1-7</strain>
    </source>
</reference>
<accession>A0A1C3WXV5</accession>
<evidence type="ECO:0000313" key="2">
    <source>
        <dbReference type="EMBL" id="SCB44785.1"/>
    </source>
</evidence>
<evidence type="ECO:0000313" key="3">
    <source>
        <dbReference type="Proteomes" id="UP000199205"/>
    </source>
</evidence>
<name>A0A1C3WXV5_9HYPH</name>
<dbReference type="EMBL" id="FMAF01000019">
    <property type="protein sequence ID" value="SCB44785.1"/>
    <property type="molecule type" value="Genomic_DNA"/>
</dbReference>
<gene>
    <name evidence="2" type="ORF">GA0061101_119104</name>
</gene>
<sequence>MAPYLLLFFIFVTCILAGMAGPPKTIGPRNYERDAENAYKAAFEIVSKETARRRRLISLLLVIALLIDILLLVWIFRFAS</sequence>
<evidence type="ECO:0000256" key="1">
    <source>
        <dbReference type="SAM" id="Phobius"/>
    </source>
</evidence>
<protein>
    <submittedName>
        <fullName evidence="2">Uncharacterized protein</fullName>
    </submittedName>
</protein>
<dbReference type="AlphaFoldDB" id="A0A1C3WXV5"/>
<keyword evidence="1" id="KW-1133">Transmembrane helix</keyword>
<organism evidence="2 3">
    <name type="scientific">Rhizobium lusitanum</name>
    <dbReference type="NCBI Taxonomy" id="293958"/>
    <lineage>
        <taxon>Bacteria</taxon>
        <taxon>Pseudomonadati</taxon>
        <taxon>Pseudomonadota</taxon>
        <taxon>Alphaproteobacteria</taxon>
        <taxon>Hyphomicrobiales</taxon>
        <taxon>Rhizobiaceae</taxon>
        <taxon>Rhizobium/Agrobacterium group</taxon>
        <taxon>Rhizobium</taxon>
    </lineage>
</organism>
<feature type="transmembrane region" description="Helical" evidence="1">
    <location>
        <begin position="56"/>
        <end position="76"/>
    </location>
</feature>
<keyword evidence="1" id="KW-0812">Transmembrane</keyword>
<dbReference type="Proteomes" id="UP000199205">
    <property type="component" value="Unassembled WGS sequence"/>
</dbReference>